<comment type="similarity">
    <text evidence="2 7">Belongs to the fungal hydrophobin family.</text>
</comment>
<dbReference type="EMBL" id="JAWWNJ010000060">
    <property type="protein sequence ID" value="KAK7013331.1"/>
    <property type="molecule type" value="Genomic_DNA"/>
</dbReference>
<evidence type="ECO:0000313" key="8">
    <source>
        <dbReference type="EMBL" id="KAK7013331.1"/>
    </source>
</evidence>
<keyword evidence="9" id="KW-1185">Reference proteome</keyword>
<comment type="subcellular location">
    <subcellularLocation>
        <location evidence="1 7">Secreted</location>
        <location evidence="1 7">Cell wall</location>
    </subcellularLocation>
</comment>
<feature type="signal peptide" evidence="7">
    <location>
        <begin position="1"/>
        <end position="21"/>
    </location>
</feature>
<keyword evidence="7" id="KW-0732">Signal</keyword>
<comment type="subunit">
    <text evidence="6">Self-assembles to form functional amyloid fibrils called rodlets. Self-assembly into fibrillar rodlets occurs spontaneously at hydrophobic:hydrophilic interfaces and the rodlets further associate laterally to form amphipathic monolayers.</text>
</comment>
<dbReference type="GO" id="GO:0005199">
    <property type="term" value="F:structural constituent of cell wall"/>
    <property type="evidence" value="ECO:0007669"/>
    <property type="project" value="InterPro"/>
</dbReference>
<evidence type="ECO:0000256" key="1">
    <source>
        <dbReference type="ARBA" id="ARBA00004191"/>
    </source>
</evidence>
<dbReference type="SMART" id="SM00075">
    <property type="entry name" value="HYDRO"/>
    <property type="match status" value="1"/>
</dbReference>
<name>A0AAW0AMM8_9AGAR</name>
<reference evidence="8 9" key="1">
    <citation type="journal article" date="2024" name="J Genomics">
        <title>Draft genome sequencing and assembly of Favolaschia claudopus CIRM-BRFM 2984 isolated from oak limbs.</title>
        <authorList>
            <person name="Navarro D."/>
            <person name="Drula E."/>
            <person name="Chaduli D."/>
            <person name="Cazenave R."/>
            <person name="Ahrendt S."/>
            <person name="Wang J."/>
            <person name="Lipzen A."/>
            <person name="Daum C."/>
            <person name="Barry K."/>
            <person name="Grigoriev I.V."/>
            <person name="Favel A."/>
            <person name="Rosso M.N."/>
            <person name="Martin F."/>
        </authorList>
    </citation>
    <scope>NUCLEOTIDE SEQUENCE [LARGE SCALE GENOMIC DNA]</scope>
    <source>
        <strain evidence="8 9">CIRM-BRFM 2984</strain>
    </source>
</reference>
<evidence type="ECO:0000256" key="4">
    <source>
        <dbReference type="ARBA" id="ARBA00022525"/>
    </source>
</evidence>
<keyword evidence="5 7" id="KW-1015">Disulfide bond</keyword>
<feature type="chain" id="PRO_5043091077" description="Hydrophobin" evidence="7">
    <location>
        <begin position="22"/>
        <end position="96"/>
    </location>
</feature>
<accession>A0AAW0AMM8</accession>
<evidence type="ECO:0000256" key="5">
    <source>
        <dbReference type="ARBA" id="ARBA00023157"/>
    </source>
</evidence>
<protein>
    <recommendedName>
        <fullName evidence="7">Hydrophobin</fullName>
    </recommendedName>
</protein>
<keyword evidence="3 7" id="KW-0134">Cell wall</keyword>
<dbReference type="CDD" id="cd23507">
    <property type="entry name" value="hydrophobin_I"/>
    <property type="match status" value="1"/>
</dbReference>
<dbReference type="InterPro" id="IPR001338">
    <property type="entry name" value="Class_I_Hydrophobin"/>
</dbReference>
<dbReference type="GO" id="GO:0009277">
    <property type="term" value="C:fungal-type cell wall"/>
    <property type="evidence" value="ECO:0007669"/>
    <property type="project" value="InterPro"/>
</dbReference>
<sequence length="96" mass="10009">MFLKPFVLVSFMLALSDPTAASPFMKRSTLNCCATLVSAQDPAAQTLLSLLGVVVDPSVQVGLTCSPVIESLRSSCSGVFVNCDEELLGGLICIAV</sequence>
<keyword evidence="4 7" id="KW-0964">Secreted</keyword>
<evidence type="ECO:0000256" key="6">
    <source>
        <dbReference type="ARBA" id="ARBA00093546"/>
    </source>
</evidence>
<gene>
    <name evidence="8" type="ORF">R3P38DRAFT_3207508</name>
</gene>
<evidence type="ECO:0000256" key="3">
    <source>
        <dbReference type="ARBA" id="ARBA00022512"/>
    </source>
</evidence>
<evidence type="ECO:0000313" key="9">
    <source>
        <dbReference type="Proteomes" id="UP001362999"/>
    </source>
</evidence>
<dbReference type="Proteomes" id="UP001362999">
    <property type="component" value="Unassembled WGS sequence"/>
</dbReference>
<proteinExistence type="inferred from homology"/>
<evidence type="ECO:0000256" key="2">
    <source>
        <dbReference type="ARBA" id="ARBA00010446"/>
    </source>
</evidence>
<organism evidence="8 9">
    <name type="scientific">Favolaschia claudopus</name>
    <dbReference type="NCBI Taxonomy" id="2862362"/>
    <lineage>
        <taxon>Eukaryota</taxon>
        <taxon>Fungi</taxon>
        <taxon>Dikarya</taxon>
        <taxon>Basidiomycota</taxon>
        <taxon>Agaricomycotina</taxon>
        <taxon>Agaricomycetes</taxon>
        <taxon>Agaricomycetidae</taxon>
        <taxon>Agaricales</taxon>
        <taxon>Marasmiineae</taxon>
        <taxon>Mycenaceae</taxon>
        <taxon>Favolaschia</taxon>
    </lineage>
</organism>
<evidence type="ECO:0000256" key="7">
    <source>
        <dbReference type="RuleBase" id="RU365009"/>
    </source>
</evidence>
<comment type="caution">
    <text evidence="8">The sequence shown here is derived from an EMBL/GenBank/DDBJ whole genome shotgun (WGS) entry which is preliminary data.</text>
</comment>
<dbReference type="AlphaFoldDB" id="A0AAW0AMM8"/>
<dbReference type="Pfam" id="PF01185">
    <property type="entry name" value="Hydrophobin"/>
    <property type="match status" value="1"/>
</dbReference>